<dbReference type="Proteomes" id="UP001321450">
    <property type="component" value="Chromosome"/>
</dbReference>
<evidence type="ECO:0000256" key="1">
    <source>
        <dbReference type="RuleBase" id="RU362044"/>
    </source>
</evidence>
<feature type="transmembrane region" description="Helical" evidence="1">
    <location>
        <begin position="353"/>
        <end position="371"/>
    </location>
</feature>
<dbReference type="SUPFAM" id="SSF52091">
    <property type="entry name" value="SpoIIaa-like"/>
    <property type="match status" value="1"/>
</dbReference>
<dbReference type="GO" id="GO:0043190">
    <property type="term" value="C:ATP-binding cassette (ABC) transporter complex"/>
    <property type="evidence" value="ECO:0007669"/>
    <property type="project" value="InterPro"/>
</dbReference>
<evidence type="ECO:0000313" key="3">
    <source>
        <dbReference type="Proteomes" id="UP001321450"/>
    </source>
</evidence>
<dbReference type="KEGG" id="meiy:MIN45_P2047"/>
<keyword evidence="1" id="KW-0812">Transmembrane</keyword>
<dbReference type="InterPro" id="IPR003453">
    <property type="entry name" value="ABC_MlaE_roteobac"/>
</dbReference>
<feature type="transmembrane region" description="Helical" evidence="1">
    <location>
        <begin position="312"/>
        <end position="332"/>
    </location>
</feature>
<feature type="transmembrane region" description="Helical" evidence="1">
    <location>
        <begin position="130"/>
        <end position="148"/>
    </location>
</feature>
<sequence>MVGCEWIKRSVPAPAGWRLDGDRLYLTGAWTVLCLPGELPERLPVKRGRTLCIDGSELMALDSAGARAIVDLRARLRQAGIGVTLEGFGEARCRLLALVERELPPPPAIPSPRWLAHLGRAVCEVIDDGLGFLAFVGRLALAGLGWLLRPWRIRWRALLAETQRAGVNALFIVGLLSFLMGVVIAYQGGDPLSRYGANIYIVDLVGLTILREIAPLVTAIIMAGRTGSSYTAEIGAMKITEEVDALRSLALEPVEILALPKLAAMLVAMPLLIVFADFTGILGGVVVSDLLFGVGLRDYLERLPQTFLMPSSFWVGLVKAPVFAFLITAIGCHQGFRVRGGATSVGYATTRSVVQSIFLVIVVDALFSILFNKLDL</sequence>
<keyword evidence="3" id="KW-1185">Reference proteome</keyword>
<dbReference type="PANTHER" id="PTHR30188">
    <property type="entry name" value="ABC TRANSPORTER PERMEASE PROTEIN-RELATED"/>
    <property type="match status" value="1"/>
</dbReference>
<dbReference type="GO" id="GO:0005548">
    <property type="term" value="F:phospholipid transporter activity"/>
    <property type="evidence" value="ECO:0007669"/>
    <property type="project" value="TreeGrafter"/>
</dbReference>
<evidence type="ECO:0000313" key="2">
    <source>
        <dbReference type="EMBL" id="BCX89674.1"/>
    </source>
</evidence>
<accession>A0AAU9C8R7</accession>
<dbReference type="NCBIfam" id="TIGR00056">
    <property type="entry name" value="MlaE family lipid ABC transporter permease subunit"/>
    <property type="match status" value="1"/>
</dbReference>
<proteinExistence type="inferred from homology"/>
<keyword evidence="1" id="KW-0472">Membrane</keyword>
<organism evidence="2 3">
    <name type="scientific">Methylomarinovum tepidoasis</name>
    <dbReference type="NCBI Taxonomy" id="2840183"/>
    <lineage>
        <taxon>Bacteria</taxon>
        <taxon>Pseudomonadati</taxon>
        <taxon>Pseudomonadota</taxon>
        <taxon>Gammaproteobacteria</taxon>
        <taxon>Methylococcales</taxon>
        <taxon>Methylothermaceae</taxon>
        <taxon>Methylomarinovum</taxon>
    </lineage>
</organism>
<dbReference type="InterPro" id="IPR030802">
    <property type="entry name" value="Permease_MalE"/>
</dbReference>
<gene>
    <name evidence="2" type="ORF">MIN45_P2047</name>
</gene>
<reference evidence="3" key="1">
    <citation type="journal article" date="2024" name="Int. J. Syst. Evol. Microbiol.">
        <title>Methylomarinovum tepidoasis sp. nov., a moderately thermophilic methanotroph of the family Methylothermaceae isolated from a deep-sea hydrothermal field.</title>
        <authorList>
            <person name="Hirayama H."/>
            <person name="Takaki Y."/>
            <person name="Abe M."/>
            <person name="Miyazaki M."/>
            <person name="Uematsu K."/>
            <person name="Matsui Y."/>
            <person name="Takai K."/>
        </authorList>
    </citation>
    <scope>NUCLEOTIDE SEQUENCE [LARGE SCALE GENOMIC DNA]</scope>
    <source>
        <strain evidence="3">IN45</strain>
    </source>
</reference>
<keyword evidence="1" id="KW-1003">Cell membrane</keyword>
<name>A0AAU9C8R7_9GAMM</name>
<keyword evidence="1" id="KW-0997">Cell inner membrane</keyword>
<feature type="transmembrane region" description="Helical" evidence="1">
    <location>
        <begin position="169"/>
        <end position="187"/>
    </location>
</feature>
<dbReference type="AlphaFoldDB" id="A0AAU9C8R7"/>
<keyword evidence="1" id="KW-1133">Transmembrane helix</keyword>
<feature type="transmembrane region" description="Helical" evidence="1">
    <location>
        <begin position="271"/>
        <end position="292"/>
    </location>
</feature>
<comment type="similarity">
    <text evidence="1">Belongs to the MlaE permease family.</text>
</comment>
<feature type="transmembrane region" description="Helical" evidence="1">
    <location>
        <begin position="199"/>
        <end position="221"/>
    </location>
</feature>
<protein>
    <submittedName>
        <fullName evidence="2">Phospholipid/cholesterol/gamma-HCH transport system permease protein</fullName>
    </submittedName>
</protein>
<comment type="subcellular location">
    <subcellularLocation>
        <location evidence="1">Cell inner membrane</location>
        <topology evidence="1">Multi-pass membrane protein</topology>
    </subcellularLocation>
</comment>
<dbReference type="PANTHER" id="PTHR30188:SF3">
    <property type="entry name" value="ABC TRANSPORTER PERMEASE"/>
    <property type="match status" value="1"/>
</dbReference>
<dbReference type="Pfam" id="PF02405">
    <property type="entry name" value="MlaE"/>
    <property type="match status" value="1"/>
</dbReference>
<dbReference type="InterPro" id="IPR036513">
    <property type="entry name" value="STAS_dom_sf"/>
</dbReference>
<dbReference type="RefSeq" id="WP_286292089.1">
    <property type="nucleotide sequence ID" value="NZ_AP024718.1"/>
</dbReference>
<dbReference type="EMBL" id="AP024718">
    <property type="protein sequence ID" value="BCX89674.1"/>
    <property type="molecule type" value="Genomic_DNA"/>
</dbReference>